<dbReference type="EMBL" id="CP041186">
    <property type="protein sequence ID" value="QDG54065.1"/>
    <property type="molecule type" value="Genomic_DNA"/>
</dbReference>
<dbReference type="GO" id="GO:0045892">
    <property type="term" value="P:negative regulation of DNA-templated transcription"/>
    <property type="evidence" value="ECO:0007669"/>
    <property type="project" value="UniProtKB-UniRule"/>
</dbReference>
<sequence length="363" mass="41006">MWTFFARSSVSLPQGGRVVSLTERQRKVLFRVIDEFIATGEPVSSASVARSKVVDVSSATIRNVMADLEEFGLLLQPHTSAGRIPTPAGTRRYVNYLYAQNEHLQNPYRHELDREFCGLGDNVERVTKRAGELISRLSSLTSIVSMASLQNVRLRDIKLSLLGDSRVLVILVAEDGRVYNRVVRMGEAIGTDLLAKTQKYLTDLVGGQTLAQVRRRVADERRLAEARYRDYVEKALEIGRKALEETPELDVHVEGTLNILDHREFSDDVDRLRELLRALEEKERVVQLIDKVCENRRPQAFIGPELGWDLGDDLSLIVCDYYRGDEHMGIIGVLGPIRMDYARVIPLVDYAADVLSRELAIDD</sequence>
<evidence type="ECO:0000256" key="2">
    <source>
        <dbReference type="ARBA" id="ARBA00023015"/>
    </source>
</evidence>
<comment type="function">
    <text evidence="5">Negative regulator of class I heat shock genes (grpE-dnaK-dnaJ and groELS operons). Prevents heat-shock induction of these operons.</text>
</comment>
<evidence type="ECO:0000256" key="3">
    <source>
        <dbReference type="ARBA" id="ARBA00023016"/>
    </source>
</evidence>
<evidence type="ECO:0000313" key="8">
    <source>
        <dbReference type="Proteomes" id="UP000315995"/>
    </source>
</evidence>
<name>A0A4Y6Q237_PERCE</name>
<dbReference type="NCBIfam" id="TIGR00331">
    <property type="entry name" value="hrcA"/>
    <property type="match status" value="1"/>
</dbReference>
<dbReference type="AlphaFoldDB" id="A0A4Y6Q237"/>
<dbReference type="SUPFAM" id="SSF46785">
    <property type="entry name" value="Winged helix' DNA-binding domain"/>
    <property type="match status" value="1"/>
</dbReference>
<dbReference type="Gene3D" id="3.30.390.60">
    <property type="entry name" value="Heat-inducible transcription repressor hrca homolog, domain 3"/>
    <property type="match status" value="1"/>
</dbReference>
<dbReference type="InterPro" id="IPR023120">
    <property type="entry name" value="WHTH_transcript_rep_HrcA_IDD"/>
</dbReference>
<dbReference type="Pfam" id="PF01628">
    <property type="entry name" value="HrcA"/>
    <property type="match status" value="1"/>
</dbReference>
<dbReference type="InterPro" id="IPR021153">
    <property type="entry name" value="HrcA_C"/>
</dbReference>
<protein>
    <recommendedName>
        <fullName evidence="5">Heat-inducible transcription repressor HrcA</fullName>
    </recommendedName>
</protein>
<organism evidence="7 8">
    <name type="scientific">Persicimonas caeni</name>
    <dbReference type="NCBI Taxonomy" id="2292766"/>
    <lineage>
        <taxon>Bacteria</taxon>
        <taxon>Deltaproteobacteria</taxon>
        <taxon>Bradymonadales</taxon>
        <taxon>Bradymonadaceae</taxon>
        <taxon>Persicimonas</taxon>
    </lineage>
</organism>
<keyword evidence="1 5" id="KW-0678">Repressor</keyword>
<dbReference type="InterPro" id="IPR036390">
    <property type="entry name" value="WH_DNA-bd_sf"/>
</dbReference>
<dbReference type="InterPro" id="IPR036388">
    <property type="entry name" value="WH-like_DNA-bd_sf"/>
</dbReference>
<evidence type="ECO:0000256" key="1">
    <source>
        <dbReference type="ARBA" id="ARBA00022491"/>
    </source>
</evidence>
<keyword evidence="4 5" id="KW-0804">Transcription</keyword>
<keyword evidence="8" id="KW-1185">Reference proteome</keyword>
<feature type="domain" description="Heat-inducible transcription repressor HrcA C-terminal" evidence="6">
    <location>
        <begin position="125"/>
        <end position="345"/>
    </location>
</feature>
<accession>A0A4Y6Q237</accession>
<evidence type="ECO:0000256" key="5">
    <source>
        <dbReference type="HAMAP-Rule" id="MF_00081"/>
    </source>
</evidence>
<dbReference type="Gene3D" id="1.10.10.10">
    <property type="entry name" value="Winged helix-like DNA-binding domain superfamily/Winged helix DNA-binding domain"/>
    <property type="match status" value="1"/>
</dbReference>
<dbReference type="GO" id="GO:0003677">
    <property type="term" value="F:DNA binding"/>
    <property type="evidence" value="ECO:0007669"/>
    <property type="project" value="InterPro"/>
</dbReference>
<dbReference type="HAMAP" id="MF_00081">
    <property type="entry name" value="HrcA"/>
    <property type="match status" value="1"/>
</dbReference>
<dbReference type="Proteomes" id="UP000315995">
    <property type="component" value="Chromosome"/>
</dbReference>
<proteinExistence type="inferred from homology"/>
<dbReference type="PIRSF" id="PIRSF005485">
    <property type="entry name" value="HrcA"/>
    <property type="match status" value="1"/>
</dbReference>
<dbReference type="InterPro" id="IPR002571">
    <property type="entry name" value="HrcA"/>
</dbReference>
<keyword evidence="2 5" id="KW-0805">Transcription regulation</keyword>
<keyword evidence="3 5" id="KW-0346">Stress response</keyword>
<evidence type="ECO:0000256" key="4">
    <source>
        <dbReference type="ARBA" id="ARBA00023163"/>
    </source>
</evidence>
<dbReference type="PANTHER" id="PTHR34824:SF1">
    <property type="entry name" value="HEAT-INDUCIBLE TRANSCRIPTION REPRESSOR HRCA"/>
    <property type="match status" value="1"/>
</dbReference>
<evidence type="ECO:0000313" key="7">
    <source>
        <dbReference type="EMBL" id="QDG54065.1"/>
    </source>
</evidence>
<dbReference type="PANTHER" id="PTHR34824">
    <property type="entry name" value="HEAT-INDUCIBLE TRANSCRIPTION REPRESSOR HRCA"/>
    <property type="match status" value="1"/>
</dbReference>
<comment type="similarity">
    <text evidence="5">Belongs to the HrcA family.</text>
</comment>
<dbReference type="SUPFAM" id="SSF55781">
    <property type="entry name" value="GAF domain-like"/>
    <property type="match status" value="1"/>
</dbReference>
<dbReference type="OrthoDB" id="9783139at2"/>
<accession>A0A5B8YG39</accession>
<dbReference type="Gene3D" id="3.30.450.40">
    <property type="match status" value="1"/>
</dbReference>
<gene>
    <name evidence="5 7" type="primary">hrcA</name>
    <name evidence="7" type="ORF">FIV42_25980</name>
</gene>
<reference evidence="7 8" key="1">
    <citation type="submission" date="2019-06" db="EMBL/GenBank/DDBJ databases">
        <title>Persicimonas caeni gen. nov., sp. nov., a predatory bacterium isolated from solar saltern.</title>
        <authorList>
            <person name="Wang S."/>
        </authorList>
    </citation>
    <scope>NUCLEOTIDE SEQUENCE [LARGE SCALE GENOMIC DNA]</scope>
    <source>
        <strain evidence="7 8">YN101</strain>
    </source>
</reference>
<dbReference type="InterPro" id="IPR029016">
    <property type="entry name" value="GAF-like_dom_sf"/>
</dbReference>
<evidence type="ECO:0000259" key="6">
    <source>
        <dbReference type="Pfam" id="PF01628"/>
    </source>
</evidence>